<evidence type="ECO:0000313" key="3">
    <source>
        <dbReference type="Proteomes" id="UP000619244"/>
    </source>
</evidence>
<dbReference type="AlphaFoldDB" id="A0A918KJ63"/>
<feature type="compositionally biased region" description="Basic and acidic residues" evidence="1">
    <location>
        <begin position="58"/>
        <end position="79"/>
    </location>
</feature>
<feature type="compositionally biased region" description="Pro residues" evidence="1">
    <location>
        <begin position="96"/>
        <end position="116"/>
    </location>
</feature>
<keyword evidence="3" id="KW-1185">Reference proteome</keyword>
<reference evidence="2" key="1">
    <citation type="journal article" date="2014" name="Int. J. Syst. Evol. Microbiol.">
        <title>Complete genome sequence of Corynebacterium casei LMG S-19264T (=DSM 44701T), isolated from a smear-ripened cheese.</title>
        <authorList>
            <consortium name="US DOE Joint Genome Institute (JGI-PGF)"/>
            <person name="Walter F."/>
            <person name="Albersmeier A."/>
            <person name="Kalinowski J."/>
            <person name="Ruckert C."/>
        </authorList>
    </citation>
    <scope>NUCLEOTIDE SEQUENCE</scope>
    <source>
        <strain evidence="2">JCM 4790</strain>
    </source>
</reference>
<feature type="region of interest" description="Disordered" evidence="1">
    <location>
        <begin position="1"/>
        <end position="171"/>
    </location>
</feature>
<feature type="compositionally biased region" description="Low complexity" evidence="1">
    <location>
        <begin position="130"/>
        <end position="140"/>
    </location>
</feature>
<accession>A0A918KJ63</accession>
<feature type="compositionally biased region" description="Polar residues" evidence="1">
    <location>
        <begin position="157"/>
        <end position="171"/>
    </location>
</feature>
<feature type="compositionally biased region" description="Low complexity" evidence="1">
    <location>
        <begin position="10"/>
        <end position="27"/>
    </location>
</feature>
<dbReference type="Proteomes" id="UP000619244">
    <property type="component" value="Unassembled WGS sequence"/>
</dbReference>
<name>A0A918KJ63_9ACTN</name>
<dbReference type="EMBL" id="BMVU01000005">
    <property type="protein sequence ID" value="GGX65851.1"/>
    <property type="molecule type" value="Genomic_DNA"/>
</dbReference>
<feature type="compositionally biased region" description="Pro residues" evidence="1">
    <location>
        <begin position="143"/>
        <end position="155"/>
    </location>
</feature>
<comment type="caution">
    <text evidence="2">The sequence shown here is derived from an EMBL/GenBank/DDBJ whole genome shotgun (WGS) entry which is preliminary data.</text>
</comment>
<reference evidence="2" key="2">
    <citation type="submission" date="2020-09" db="EMBL/GenBank/DDBJ databases">
        <authorList>
            <person name="Sun Q."/>
            <person name="Ohkuma M."/>
        </authorList>
    </citation>
    <scope>NUCLEOTIDE SEQUENCE</scope>
    <source>
        <strain evidence="2">JCM 4790</strain>
    </source>
</reference>
<organism evidence="2 3">
    <name type="scientific">Streptomyces minutiscleroticus</name>
    <dbReference type="NCBI Taxonomy" id="68238"/>
    <lineage>
        <taxon>Bacteria</taxon>
        <taxon>Bacillati</taxon>
        <taxon>Actinomycetota</taxon>
        <taxon>Actinomycetes</taxon>
        <taxon>Kitasatosporales</taxon>
        <taxon>Streptomycetaceae</taxon>
        <taxon>Streptomyces</taxon>
    </lineage>
</organism>
<gene>
    <name evidence="2" type="ORF">GCM10010358_20340</name>
</gene>
<sequence length="171" mass="18017">MPTLRLRGDGLPAPARPAGEAPEALRPGTYGRQNYAPRRPSSATEREFVPGCRQIPRAADRADSHRVVRRRAEPYRVEAGRGTSCRIVRRRAGAPEVPPGGPTGPEPPDASAPLPPGTARAAAPLPPPGADAAAAAPVRRQAPEPPEPPEPPPRSPIQSVTVVNQSVSWSQ</sequence>
<protein>
    <submittedName>
        <fullName evidence="2">Uncharacterized protein</fullName>
    </submittedName>
</protein>
<evidence type="ECO:0000313" key="2">
    <source>
        <dbReference type="EMBL" id="GGX65851.1"/>
    </source>
</evidence>
<evidence type="ECO:0000256" key="1">
    <source>
        <dbReference type="SAM" id="MobiDB-lite"/>
    </source>
</evidence>
<proteinExistence type="predicted"/>